<dbReference type="PRINTS" id="PR00359">
    <property type="entry name" value="BP450"/>
</dbReference>
<dbReference type="PANTHER" id="PTHR46696:SF1">
    <property type="entry name" value="CYTOCHROME P450 YJIB-RELATED"/>
    <property type="match status" value="1"/>
</dbReference>
<proteinExistence type="inferred from homology"/>
<evidence type="ECO:0000256" key="1">
    <source>
        <dbReference type="ARBA" id="ARBA00001971"/>
    </source>
</evidence>
<dbReference type="InterPro" id="IPR036396">
    <property type="entry name" value="Cyt_P450_sf"/>
</dbReference>
<protein>
    <submittedName>
        <fullName evidence="9">Cytochrome P450</fullName>
    </submittedName>
</protein>
<dbReference type="InterPro" id="IPR001128">
    <property type="entry name" value="Cyt_P450"/>
</dbReference>
<dbReference type="GO" id="GO:0020037">
    <property type="term" value="F:heme binding"/>
    <property type="evidence" value="ECO:0007669"/>
    <property type="project" value="InterPro"/>
</dbReference>
<dbReference type="FunFam" id="1.10.630.10:FF:000018">
    <property type="entry name" value="Cytochrome P450 monooxygenase"/>
    <property type="match status" value="1"/>
</dbReference>
<dbReference type="CDD" id="cd20625">
    <property type="entry name" value="CYP164-like"/>
    <property type="match status" value="1"/>
</dbReference>
<evidence type="ECO:0000313" key="12">
    <source>
        <dbReference type="Proteomes" id="UP001430701"/>
    </source>
</evidence>
<dbReference type="Pfam" id="PF00067">
    <property type="entry name" value="p450"/>
    <property type="match status" value="1"/>
</dbReference>
<evidence type="ECO:0000256" key="4">
    <source>
        <dbReference type="ARBA" id="ARBA00022723"/>
    </source>
</evidence>
<name>Z9JM76_9GAMM</name>
<dbReference type="GeneID" id="68901550"/>
<comment type="similarity">
    <text evidence="2 8">Belongs to the cytochrome P450 family.</text>
</comment>
<dbReference type="GO" id="GO:0016705">
    <property type="term" value="F:oxidoreductase activity, acting on paired donors, with incorporation or reduction of molecular oxygen"/>
    <property type="evidence" value="ECO:0007669"/>
    <property type="project" value="InterPro"/>
</dbReference>
<keyword evidence="7 8" id="KW-0503">Monooxygenase</keyword>
<evidence type="ECO:0000256" key="6">
    <source>
        <dbReference type="ARBA" id="ARBA00023004"/>
    </source>
</evidence>
<comment type="cofactor">
    <cofactor evidence="1">
        <name>heme</name>
        <dbReference type="ChEBI" id="CHEBI:30413"/>
    </cofactor>
</comment>
<evidence type="ECO:0000313" key="10">
    <source>
        <dbReference type="EMBL" id="MCD8472526.1"/>
    </source>
</evidence>
<dbReference type="RefSeq" id="WP_038270535.1">
    <property type="nucleotide sequence ID" value="NZ_CP053627.1"/>
</dbReference>
<dbReference type="EMBL" id="JAJPPU010000001">
    <property type="protein sequence ID" value="MCD8472526.1"/>
    <property type="molecule type" value="Genomic_DNA"/>
</dbReference>
<dbReference type="Proteomes" id="UP000020406">
    <property type="component" value="Unassembled WGS sequence"/>
</dbReference>
<dbReference type="PATRIC" id="fig|1444770.3.peg.805"/>
<keyword evidence="5 8" id="KW-0560">Oxidoreductase</keyword>
<dbReference type="PROSITE" id="PS00086">
    <property type="entry name" value="CYTOCHROME_P450"/>
    <property type="match status" value="1"/>
</dbReference>
<evidence type="ECO:0000256" key="2">
    <source>
        <dbReference type="ARBA" id="ARBA00010617"/>
    </source>
</evidence>
<evidence type="ECO:0000256" key="8">
    <source>
        <dbReference type="RuleBase" id="RU000461"/>
    </source>
</evidence>
<dbReference type="Proteomes" id="UP001430701">
    <property type="component" value="Unassembled WGS sequence"/>
</dbReference>
<keyword evidence="12" id="KW-1185">Reference proteome</keyword>
<dbReference type="Gene3D" id="1.10.630.10">
    <property type="entry name" value="Cytochrome P450"/>
    <property type="match status" value="1"/>
</dbReference>
<dbReference type="eggNOG" id="COG2124">
    <property type="taxonomic scope" value="Bacteria"/>
</dbReference>
<dbReference type="KEGG" id="xtw:AB672_09600"/>
<reference evidence="10" key="2">
    <citation type="submission" date="2021-11" db="EMBL/GenBank/DDBJ databases">
        <title>Genome sequence of Xylella taiwanensis PLS432.</title>
        <authorList>
            <person name="Weng L.-W."/>
            <person name="Su C.-C."/>
            <person name="Tsai C.-W."/>
            <person name="Kuo C.-H."/>
        </authorList>
    </citation>
    <scope>NUCLEOTIDE SEQUENCE</scope>
    <source>
        <strain evidence="10">PLS432</strain>
    </source>
</reference>
<evidence type="ECO:0000313" key="11">
    <source>
        <dbReference type="Proteomes" id="UP000020406"/>
    </source>
</evidence>
<sequence>MKLADLSTPAFLENPYPLYETLRTQGPFVRIGPNALITGRYNIVDALLHNRKMGKNYMESVRLRYGDDAPDMPLFQGFKRMFLMINPPMHTHLRGLVMQAFSGRESESMRALATDTAHRLIDQFEQKQSVDLVTEFSFPLPMRIICRMMDVDIGDSIGLGLGISKIAKVLDPAPMSADELVQTNAAYEELAQYFTKLIEARRMQPGTDLISMLLRAEEDGQKLTHDEIVSNVIMLLLAGYETTSNMIGNALIALHHHPKQLALLKSDLALIPQAVLECLRYDGSVQFTIRAALEDVEVEGEVVPRGTMVILMLGAANRDPAQFTDPEHLDISRKQGRSQAFSAGIHHCLGYRLALIELECALSALFERLPHLRLTNPDRLSWNQRGNLRGVNALIVDLHEKNAMKHDQM</sequence>
<evidence type="ECO:0000256" key="5">
    <source>
        <dbReference type="ARBA" id="ARBA00023002"/>
    </source>
</evidence>
<keyword evidence="4 8" id="KW-0479">Metal-binding</keyword>
<keyword evidence="3 8" id="KW-0349">Heme</keyword>
<accession>Z9JM76</accession>
<dbReference type="InterPro" id="IPR017972">
    <property type="entry name" value="Cyt_P450_CS"/>
</dbReference>
<gene>
    <name evidence="9" type="ORF">AF72_03260</name>
    <name evidence="10" type="ORF">LPH55_03320</name>
</gene>
<dbReference type="EMBL" id="JDSQ01000004">
    <property type="protein sequence ID" value="EWS78877.1"/>
    <property type="molecule type" value="Genomic_DNA"/>
</dbReference>
<dbReference type="GO" id="GO:0005506">
    <property type="term" value="F:iron ion binding"/>
    <property type="evidence" value="ECO:0007669"/>
    <property type="project" value="InterPro"/>
</dbReference>
<dbReference type="AlphaFoldDB" id="Z9JM76"/>
<keyword evidence="6 8" id="KW-0408">Iron</keyword>
<reference evidence="9 11" key="1">
    <citation type="journal article" date="2014" name="Genome Announc.">
        <title>Draft Genome Sequence of Xylella fastidiosa Pear Leaf Scorch Strain in Taiwan.</title>
        <authorList>
            <person name="Su C.C."/>
            <person name="Deng W.L."/>
            <person name="Jan F.J."/>
            <person name="Chang C.J."/>
            <person name="Huang H."/>
            <person name="Chen J."/>
        </authorList>
    </citation>
    <scope>NUCLEOTIDE SEQUENCE [LARGE SCALE GENOMIC DNA]</scope>
    <source>
        <strain evidence="9 11">PLS229</strain>
    </source>
</reference>
<dbReference type="STRING" id="1444770.AF72_03260"/>
<dbReference type="PANTHER" id="PTHR46696">
    <property type="entry name" value="P450, PUTATIVE (EUROFUNG)-RELATED"/>
    <property type="match status" value="1"/>
</dbReference>
<evidence type="ECO:0000256" key="3">
    <source>
        <dbReference type="ARBA" id="ARBA00022617"/>
    </source>
</evidence>
<dbReference type="SUPFAM" id="SSF48264">
    <property type="entry name" value="Cytochrome P450"/>
    <property type="match status" value="1"/>
</dbReference>
<dbReference type="OrthoDB" id="9801155at2"/>
<dbReference type="InterPro" id="IPR002397">
    <property type="entry name" value="Cyt_P450_B"/>
</dbReference>
<evidence type="ECO:0000256" key="7">
    <source>
        <dbReference type="ARBA" id="ARBA00023033"/>
    </source>
</evidence>
<organism evidence="9 11">
    <name type="scientific">Xylella taiwanensis</name>
    <dbReference type="NCBI Taxonomy" id="1444770"/>
    <lineage>
        <taxon>Bacteria</taxon>
        <taxon>Pseudomonadati</taxon>
        <taxon>Pseudomonadota</taxon>
        <taxon>Gammaproteobacteria</taxon>
        <taxon>Lysobacterales</taxon>
        <taxon>Lysobacteraceae</taxon>
        <taxon>Xylella</taxon>
    </lineage>
</organism>
<evidence type="ECO:0000313" key="9">
    <source>
        <dbReference type="EMBL" id="EWS78877.1"/>
    </source>
</evidence>
<comment type="caution">
    <text evidence="9">The sequence shown here is derived from an EMBL/GenBank/DDBJ whole genome shotgun (WGS) entry which is preliminary data.</text>
</comment>
<dbReference type="GO" id="GO:0004497">
    <property type="term" value="F:monooxygenase activity"/>
    <property type="evidence" value="ECO:0007669"/>
    <property type="project" value="UniProtKB-KW"/>
</dbReference>